<dbReference type="Proteomes" id="UP000523279">
    <property type="component" value="Unassembled WGS sequence"/>
</dbReference>
<accession>A0A7K9JTE2</accession>
<dbReference type="PANTHER" id="PTHR35449:SF1">
    <property type="entry name" value="PROTEIN SIX6OS1"/>
    <property type="match status" value="1"/>
</dbReference>
<feature type="region of interest" description="Disordered" evidence="1">
    <location>
        <begin position="175"/>
        <end position="218"/>
    </location>
</feature>
<dbReference type="GO" id="GO:0000801">
    <property type="term" value="C:central element"/>
    <property type="evidence" value="ECO:0007669"/>
    <property type="project" value="TreeGrafter"/>
</dbReference>
<name>A0A7K9JTE2_9PASE</name>
<comment type="caution">
    <text evidence="2">The sequence shown here is derived from an EMBL/GenBank/DDBJ whole genome shotgun (WGS) entry which is preliminary data.</text>
</comment>
<feature type="non-terminal residue" evidence="2">
    <location>
        <position position="218"/>
    </location>
</feature>
<evidence type="ECO:0000313" key="2">
    <source>
        <dbReference type="EMBL" id="NXH41483.1"/>
    </source>
</evidence>
<reference evidence="2 3" key="1">
    <citation type="submission" date="2019-09" db="EMBL/GenBank/DDBJ databases">
        <title>Bird 10,000 Genomes (B10K) Project - Family phase.</title>
        <authorList>
            <person name="Zhang G."/>
        </authorList>
    </citation>
    <scope>NUCLEOTIDE SEQUENCE [LARGE SCALE GENOMIC DNA]</scope>
    <source>
        <strain evidence="2">B10K-DU-001-34</strain>
        <tissue evidence="2">Muscle</tissue>
    </source>
</reference>
<feature type="compositionally biased region" description="Polar residues" evidence="1">
    <location>
        <begin position="205"/>
        <end position="218"/>
    </location>
</feature>
<feature type="region of interest" description="Disordered" evidence="1">
    <location>
        <begin position="112"/>
        <end position="156"/>
    </location>
</feature>
<dbReference type="InterPro" id="IPR031380">
    <property type="entry name" value="SIX6OS1"/>
</dbReference>
<dbReference type="AlphaFoldDB" id="A0A7K9JTE2"/>
<dbReference type="GO" id="GO:0007129">
    <property type="term" value="P:homologous chromosome pairing at meiosis"/>
    <property type="evidence" value="ECO:0007669"/>
    <property type="project" value="TreeGrafter"/>
</dbReference>
<feature type="compositionally biased region" description="Basic and acidic residues" evidence="1">
    <location>
        <begin position="112"/>
        <end position="154"/>
    </location>
</feature>
<dbReference type="GO" id="GO:0007283">
    <property type="term" value="P:spermatogenesis"/>
    <property type="evidence" value="ECO:0007669"/>
    <property type="project" value="TreeGrafter"/>
</dbReference>
<protein>
    <submittedName>
        <fullName evidence="2">S6OS1 protein</fullName>
    </submittedName>
</protein>
<proteinExistence type="predicted"/>
<dbReference type="GO" id="GO:0010705">
    <property type="term" value="P:meiotic DNA double-strand break processing involved in reciprocal meiotic recombination"/>
    <property type="evidence" value="ECO:0007669"/>
    <property type="project" value="TreeGrafter"/>
</dbReference>
<feature type="compositionally biased region" description="Basic and acidic residues" evidence="1">
    <location>
        <begin position="180"/>
        <end position="192"/>
    </location>
</feature>
<dbReference type="PANTHER" id="PTHR35449">
    <property type="entry name" value="PROTEIN SIX6OS1"/>
    <property type="match status" value="1"/>
</dbReference>
<feature type="non-terminal residue" evidence="2">
    <location>
        <position position="1"/>
    </location>
</feature>
<evidence type="ECO:0000313" key="3">
    <source>
        <dbReference type="Proteomes" id="UP000523279"/>
    </source>
</evidence>
<keyword evidence="3" id="KW-1185">Reference proteome</keyword>
<dbReference type="GO" id="GO:0048477">
    <property type="term" value="P:oogenesis"/>
    <property type="evidence" value="ECO:0007669"/>
    <property type="project" value="TreeGrafter"/>
</dbReference>
<sequence length="218" mass="25231">KALEEQRKKYTETALAQKYYKKKEEVEEIQKRVLKHLEKYKWKEDTCLDILEAVPFTSVNDWAVHIASMRKKTQGTLQLAEAAVQETIKLEKEAEELQMKIDYLKKSFKETKEDQNNSKKIEGKNQKSLEKPEEFKERAFEEREHPSLPKEKPQLYKTLHVPSIPRKFVQSVQSFRFSKQRPETGREGKEKPVGLSVATSSSSSLAENLSQVGCSPTA</sequence>
<organism evidence="2 3">
    <name type="scientific">Dicaeum eximium</name>
    <dbReference type="NCBI Taxonomy" id="667154"/>
    <lineage>
        <taxon>Eukaryota</taxon>
        <taxon>Metazoa</taxon>
        <taxon>Chordata</taxon>
        <taxon>Craniata</taxon>
        <taxon>Vertebrata</taxon>
        <taxon>Euteleostomi</taxon>
        <taxon>Archelosauria</taxon>
        <taxon>Archosauria</taxon>
        <taxon>Dinosauria</taxon>
        <taxon>Saurischia</taxon>
        <taxon>Theropoda</taxon>
        <taxon>Coelurosauria</taxon>
        <taxon>Aves</taxon>
        <taxon>Neognathae</taxon>
        <taxon>Neoaves</taxon>
        <taxon>Telluraves</taxon>
        <taxon>Australaves</taxon>
        <taxon>Passeriformes</taxon>
        <taxon>Passeroidea</taxon>
        <taxon>Dicaeidae</taxon>
        <taxon>Dicaeum</taxon>
    </lineage>
</organism>
<evidence type="ECO:0000256" key="1">
    <source>
        <dbReference type="SAM" id="MobiDB-lite"/>
    </source>
</evidence>
<dbReference type="EMBL" id="VWZP01003316">
    <property type="protein sequence ID" value="NXH41483.1"/>
    <property type="molecule type" value="Genomic_DNA"/>
</dbReference>
<dbReference type="Pfam" id="PF15676">
    <property type="entry name" value="S6OS1"/>
    <property type="match status" value="1"/>
</dbReference>
<gene>
    <name evidence="2" type="primary">Six6os1_1</name>
    <name evidence="2" type="ORF">DICEXI_R15424</name>
</gene>